<dbReference type="SUPFAM" id="SSF53041">
    <property type="entry name" value="Resolvase-like"/>
    <property type="match status" value="1"/>
</dbReference>
<sequence length="171" mass="18993">MDQVVAVTGWTRERGDAAVDWATVESRLGTALPRDYKELVERFGYGDFDDYLGLLVPDGPPGSLDLVEFNEFWARAAAEDGGGPWEPSRPRALAVVPAPCTERPIRIGYARTSTARQELASQLAALRWAECHKDFSEQISTRIKVRPELEKALAPARRFKGSRRPSLARPA</sequence>
<dbReference type="Gene3D" id="3.40.50.1390">
    <property type="entry name" value="Resolvase, N-terminal catalytic domain"/>
    <property type="match status" value="1"/>
</dbReference>
<dbReference type="PROSITE" id="PS51736">
    <property type="entry name" value="RECOMBINASES_3"/>
    <property type="match status" value="1"/>
</dbReference>
<dbReference type="GO" id="GO:0003677">
    <property type="term" value="F:DNA binding"/>
    <property type="evidence" value="ECO:0007669"/>
    <property type="project" value="InterPro"/>
</dbReference>
<accession>A0A1K1ZY54</accession>
<feature type="domain" description="Resolvase/invertase-type recombinase catalytic" evidence="1">
    <location>
        <begin position="105"/>
        <end position="171"/>
    </location>
</feature>
<organism evidence="2 3">
    <name type="scientific">Streptomyces atratus</name>
    <dbReference type="NCBI Taxonomy" id="1893"/>
    <lineage>
        <taxon>Bacteria</taxon>
        <taxon>Bacillati</taxon>
        <taxon>Actinomycetota</taxon>
        <taxon>Actinomycetes</taxon>
        <taxon>Kitasatosporales</taxon>
        <taxon>Streptomycetaceae</taxon>
        <taxon>Streptomyces</taxon>
    </lineage>
</organism>
<name>A0A1K1ZY54_STRAR</name>
<reference evidence="2 3" key="1">
    <citation type="submission" date="2016-11" db="EMBL/GenBank/DDBJ databases">
        <authorList>
            <person name="Jaros S."/>
            <person name="Januszkiewicz K."/>
            <person name="Wedrychowicz H."/>
        </authorList>
    </citation>
    <scope>NUCLEOTIDE SEQUENCE [LARGE SCALE GENOMIC DNA]</scope>
    <source>
        <strain evidence="2 3">OK807</strain>
    </source>
</reference>
<dbReference type="InterPro" id="IPR037883">
    <property type="entry name" value="Knr4/Smi1-like_sf"/>
</dbReference>
<dbReference type="InterPro" id="IPR036162">
    <property type="entry name" value="Resolvase-like_N_sf"/>
</dbReference>
<dbReference type="SUPFAM" id="SSF160631">
    <property type="entry name" value="SMI1/KNR4-like"/>
    <property type="match status" value="1"/>
</dbReference>
<evidence type="ECO:0000259" key="1">
    <source>
        <dbReference type="PROSITE" id="PS51736"/>
    </source>
</evidence>
<evidence type="ECO:0000313" key="2">
    <source>
        <dbReference type="EMBL" id="SFX79202.1"/>
    </source>
</evidence>
<dbReference type="AlphaFoldDB" id="A0A1K1ZY54"/>
<dbReference type="Pfam" id="PF00239">
    <property type="entry name" value="Resolvase"/>
    <property type="match status" value="1"/>
</dbReference>
<protein>
    <submittedName>
        <fullName evidence="2">Resolvase, N terminal domain</fullName>
    </submittedName>
</protein>
<gene>
    <name evidence="2" type="ORF">SAMN02787144_1006173</name>
</gene>
<dbReference type="RefSeq" id="WP_256259747.1">
    <property type="nucleotide sequence ID" value="NZ_CP109382.1"/>
</dbReference>
<dbReference type="Proteomes" id="UP000181909">
    <property type="component" value="Unassembled WGS sequence"/>
</dbReference>
<evidence type="ECO:0000313" key="3">
    <source>
        <dbReference type="Proteomes" id="UP000181909"/>
    </source>
</evidence>
<dbReference type="EMBL" id="FPJO01000006">
    <property type="protein sequence ID" value="SFX79202.1"/>
    <property type="molecule type" value="Genomic_DNA"/>
</dbReference>
<dbReference type="InterPro" id="IPR006119">
    <property type="entry name" value="Resolv_N"/>
</dbReference>
<dbReference type="GO" id="GO:0000150">
    <property type="term" value="F:DNA strand exchange activity"/>
    <property type="evidence" value="ECO:0007669"/>
    <property type="project" value="InterPro"/>
</dbReference>
<proteinExistence type="predicted"/>